<dbReference type="AlphaFoldDB" id="F2D941"/>
<reference evidence="3" key="1">
    <citation type="journal article" date="2011" name="Plant Physiol.">
        <title>Comprehensive sequence analysis of 24,783 barley full-length cDNAs derived from 12 clone libraries.</title>
        <authorList>
            <person name="Matsumoto T."/>
            <person name="Tanaka T."/>
            <person name="Sakai H."/>
            <person name="Amano N."/>
            <person name="Kanamori H."/>
            <person name="Kurita K."/>
            <person name="Kikuta A."/>
            <person name="Kamiya K."/>
            <person name="Yamamoto M."/>
            <person name="Ikawa H."/>
            <person name="Fujii N."/>
            <person name="Hori K."/>
            <person name="Itoh T."/>
            <person name="Sato K."/>
        </authorList>
    </citation>
    <scope>NUCLEOTIDE SEQUENCE</scope>
    <source>
        <tissue evidence="3">Shoot</tissue>
    </source>
</reference>
<evidence type="ECO:0000256" key="1">
    <source>
        <dbReference type="SAM" id="MobiDB-lite"/>
    </source>
</evidence>
<dbReference type="RefSeq" id="XP_044956823.1">
    <property type="nucleotide sequence ID" value="XM_045100888.1"/>
</dbReference>
<protein>
    <submittedName>
        <fullName evidence="3">Predicted protein</fullName>
    </submittedName>
</protein>
<dbReference type="InterPro" id="IPR046533">
    <property type="entry name" value="DUF6598"/>
</dbReference>
<feature type="region of interest" description="Disordered" evidence="1">
    <location>
        <begin position="56"/>
        <end position="96"/>
    </location>
</feature>
<sequence>MPILRPISRLLRRPGVATYHGRMRRLSPTLRSPLSFMASAPPSRSPPALARRAFPPMAAPDPAARRVSRFPPGSRSMASTSGFKADESGKPGKALLISSTNDHSAINQGMENVETGGTSLEAIDGVAGKHGALAKLVDIYGRDETGRSTTMDTKGADKKRIVAPMDLLPKSRHRDGSVFRGTHSWKSEYNIADRNETRLPDPTDCIIHNGKCSRHNPNRLLQIFSIKLAKLTVAVGSVELYGYIAVRDGLDPLLNYVVNISRDDPIIVKQGSLINMVGPKRGIDMYSTILVEYDMRIKAGKVANDDHQLIDGVSTLSDLQGTWNRAFEKRIDGDCGAVDLVLARIHDAVLANVEVVVSEVQNSFNLCLRCFIGGYEKEIRLFDGAIGESRGLKRSVVAVLHGSTMDLNFEVASEPSGSGEHCCSFTADTHGVDTREIKTEFGLISVKVAWSTLLSRNFITSA</sequence>
<proteinExistence type="evidence at transcript level"/>
<dbReference type="Gramene" id="HORVU.MOREX.r2.7HG0605840.1">
    <property type="protein sequence ID" value="HORVU.MOREX.r2.7HG0605840.1"/>
    <property type="gene ID" value="HORVU.MOREX.r2.7HG0605840"/>
</dbReference>
<feature type="domain" description="DUF6598" evidence="2">
    <location>
        <begin position="220"/>
        <end position="448"/>
    </location>
</feature>
<dbReference type="EMBL" id="AK360403">
    <property type="protein sequence ID" value="BAJ91612.1"/>
    <property type="molecule type" value="mRNA"/>
</dbReference>
<evidence type="ECO:0000313" key="3">
    <source>
        <dbReference type="EMBL" id="BAJ91612.1"/>
    </source>
</evidence>
<dbReference type="PANTHER" id="PTHR33065:SF101">
    <property type="entry name" value="DUF6598 DOMAIN-CONTAINING PROTEIN"/>
    <property type="match status" value="1"/>
</dbReference>
<organism evidence="3">
    <name type="scientific">Hordeum vulgare subsp. vulgare</name>
    <name type="common">Domesticated barley</name>
    <dbReference type="NCBI Taxonomy" id="112509"/>
    <lineage>
        <taxon>Eukaryota</taxon>
        <taxon>Viridiplantae</taxon>
        <taxon>Streptophyta</taxon>
        <taxon>Embryophyta</taxon>
        <taxon>Tracheophyta</taxon>
        <taxon>Spermatophyta</taxon>
        <taxon>Magnoliopsida</taxon>
        <taxon>Liliopsida</taxon>
        <taxon>Poales</taxon>
        <taxon>Poaceae</taxon>
        <taxon>BOP clade</taxon>
        <taxon>Pooideae</taxon>
        <taxon>Triticodae</taxon>
        <taxon>Triticeae</taxon>
        <taxon>Hordeinae</taxon>
        <taxon>Hordeum</taxon>
    </lineage>
</organism>
<accession>F2D941</accession>
<dbReference type="PANTHER" id="PTHR33065">
    <property type="entry name" value="OS07G0486400 PROTEIN"/>
    <property type="match status" value="1"/>
</dbReference>
<name>F2D941_HORVV</name>
<dbReference type="OrthoDB" id="648858at2759"/>
<dbReference type="Pfam" id="PF20241">
    <property type="entry name" value="DUF6598"/>
    <property type="match status" value="1"/>
</dbReference>
<evidence type="ECO:0000259" key="2">
    <source>
        <dbReference type="Pfam" id="PF20241"/>
    </source>
</evidence>
<dbReference type="KEGG" id="hvg:123407698"/>
<dbReference type="GeneID" id="123407698"/>